<dbReference type="RefSeq" id="WP_033493386.1">
    <property type="nucleotide sequence ID" value="NZ_JDUU01000009.1"/>
</dbReference>
<keyword evidence="2" id="KW-1185">Reference proteome</keyword>
<proteinExistence type="predicted"/>
<evidence type="ECO:0000313" key="1">
    <source>
        <dbReference type="EMBL" id="KFI52628.1"/>
    </source>
</evidence>
<dbReference type="AlphaFoldDB" id="A0A087A1H8"/>
<name>A0A087A1H8_9BIFI</name>
<protein>
    <submittedName>
        <fullName evidence="1">Uncharacterized protein</fullName>
    </submittedName>
</protein>
<organism evidence="1 2">
    <name type="scientific">Bifidobacterium biavatii DSM 23969</name>
    <dbReference type="NCBI Taxonomy" id="1437608"/>
    <lineage>
        <taxon>Bacteria</taxon>
        <taxon>Bacillati</taxon>
        <taxon>Actinomycetota</taxon>
        <taxon>Actinomycetes</taxon>
        <taxon>Bifidobacteriales</taxon>
        <taxon>Bifidobacteriaceae</taxon>
        <taxon>Bifidobacterium</taxon>
    </lineage>
</organism>
<dbReference type="EMBL" id="JGYN01000004">
    <property type="protein sequence ID" value="KFI52628.1"/>
    <property type="molecule type" value="Genomic_DNA"/>
</dbReference>
<reference evidence="1 2" key="1">
    <citation type="submission" date="2014-03" db="EMBL/GenBank/DDBJ databases">
        <title>Genomics of Bifidobacteria.</title>
        <authorList>
            <person name="Ventura M."/>
            <person name="Milani C."/>
            <person name="Lugli G.A."/>
        </authorList>
    </citation>
    <scope>NUCLEOTIDE SEQUENCE [LARGE SCALE GENOMIC DNA]</scope>
    <source>
        <strain evidence="1 2">DSM 23969</strain>
    </source>
</reference>
<evidence type="ECO:0000313" key="2">
    <source>
        <dbReference type="Proteomes" id="UP000029108"/>
    </source>
</evidence>
<gene>
    <name evidence="1" type="ORF">BBIA_0309</name>
</gene>
<comment type="caution">
    <text evidence="1">The sequence shown here is derived from an EMBL/GenBank/DDBJ whole genome shotgun (WGS) entry which is preliminary data.</text>
</comment>
<sequence length="110" mass="12124">MNILPEINVSTDTVTARTTSDGVLVEKLTESGADLTKISLESGTYRLSTDCETAYSRVNSITVIANNTDGTYKDTETFRPEQAGTYTFRVIKANKFTVPLTFHPVLERLA</sequence>
<dbReference type="Proteomes" id="UP000029108">
    <property type="component" value="Unassembled WGS sequence"/>
</dbReference>
<accession>A0A087A1H8</accession>
<dbReference type="STRING" id="1437608.GCA_000771645_02549"/>